<sequence>MGYLAPTLPYIQVCGANPFWSSEMQTEDWVSLTNCGGAYMHYDYLMSDLPCADELSLLYYLRRFFPQMPAADMTFYGKDEFVCKLCKILTLKIRMN</sequence>
<proteinExistence type="predicted"/>
<evidence type="ECO:0000313" key="2">
    <source>
        <dbReference type="Proteomes" id="UP001054945"/>
    </source>
</evidence>
<protein>
    <submittedName>
        <fullName evidence="1">Uncharacterized protein</fullName>
    </submittedName>
</protein>
<name>A0AAV4NEY7_CAEEX</name>
<reference evidence="1 2" key="1">
    <citation type="submission" date="2021-06" db="EMBL/GenBank/DDBJ databases">
        <title>Caerostris extrusa draft genome.</title>
        <authorList>
            <person name="Kono N."/>
            <person name="Arakawa K."/>
        </authorList>
    </citation>
    <scope>NUCLEOTIDE SEQUENCE [LARGE SCALE GENOMIC DNA]</scope>
</reference>
<evidence type="ECO:0000313" key="1">
    <source>
        <dbReference type="EMBL" id="GIX82428.1"/>
    </source>
</evidence>
<dbReference type="Proteomes" id="UP001054945">
    <property type="component" value="Unassembled WGS sequence"/>
</dbReference>
<dbReference type="AlphaFoldDB" id="A0AAV4NEY7"/>
<accession>A0AAV4NEY7</accession>
<dbReference type="EMBL" id="BPLR01020783">
    <property type="protein sequence ID" value="GIX82428.1"/>
    <property type="molecule type" value="Genomic_DNA"/>
</dbReference>
<keyword evidence="2" id="KW-1185">Reference proteome</keyword>
<organism evidence="1 2">
    <name type="scientific">Caerostris extrusa</name>
    <name type="common">Bark spider</name>
    <name type="synonym">Caerostris bankana</name>
    <dbReference type="NCBI Taxonomy" id="172846"/>
    <lineage>
        <taxon>Eukaryota</taxon>
        <taxon>Metazoa</taxon>
        <taxon>Ecdysozoa</taxon>
        <taxon>Arthropoda</taxon>
        <taxon>Chelicerata</taxon>
        <taxon>Arachnida</taxon>
        <taxon>Araneae</taxon>
        <taxon>Araneomorphae</taxon>
        <taxon>Entelegynae</taxon>
        <taxon>Araneoidea</taxon>
        <taxon>Araneidae</taxon>
        <taxon>Caerostris</taxon>
    </lineage>
</organism>
<gene>
    <name evidence="1" type="ORF">CEXT_812821</name>
</gene>
<comment type="caution">
    <text evidence="1">The sequence shown here is derived from an EMBL/GenBank/DDBJ whole genome shotgun (WGS) entry which is preliminary data.</text>
</comment>